<feature type="region of interest" description="Disordered" evidence="1">
    <location>
        <begin position="39"/>
        <end position="109"/>
    </location>
</feature>
<feature type="compositionally biased region" description="Acidic residues" evidence="1">
    <location>
        <begin position="48"/>
        <end position="58"/>
    </location>
</feature>
<reference evidence="2 3" key="1">
    <citation type="journal article" date="2024" name="BMC Genomics">
        <title>De novo assembly and annotation of Popillia japonica's genome with initial clues to its potential as an invasive pest.</title>
        <authorList>
            <person name="Cucini C."/>
            <person name="Boschi S."/>
            <person name="Funari R."/>
            <person name="Cardaioli E."/>
            <person name="Iannotti N."/>
            <person name="Marturano G."/>
            <person name="Paoli F."/>
            <person name="Bruttini M."/>
            <person name="Carapelli A."/>
            <person name="Frati F."/>
            <person name="Nardi F."/>
        </authorList>
    </citation>
    <scope>NUCLEOTIDE SEQUENCE [LARGE SCALE GENOMIC DNA]</scope>
    <source>
        <strain evidence="2">DMR45628</strain>
    </source>
</reference>
<dbReference type="AlphaFoldDB" id="A0AAW1MCL8"/>
<evidence type="ECO:0000313" key="2">
    <source>
        <dbReference type="EMBL" id="KAK9743804.1"/>
    </source>
</evidence>
<protein>
    <submittedName>
        <fullName evidence="2">Uncharacterized protein</fullName>
    </submittedName>
</protein>
<keyword evidence="3" id="KW-1185">Reference proteome</keyword>
<feature type="compositionally biased region" description="Basic and acidic residues" evidence="1">
    <location>
        <begin position="91"/>
        <end position="109"/>
    </location>
</feature>
<sequence length="109" mass="12049">MVSLSVAGKEILAPQTAGGNLVTGRKGTAELQQLLEADDDLLDHSSEEMDAGDEEEVESNYRKKEKQNVPLNNNPTEKIEPETDEVITGNRTEEAFKQQSYGKDRTGNR</sequence>
<organism evidence="2 3">
    <name type="scientific">Popillia japonica</name>
    <name type="common">Japanese beetle</name>
    <dbReference type="NCBI Taxonomy" id="7064"/>
    <lineage>
        <taxon>Eukaryota</taxon>
        <taxon>Metazoa</taxon>
        <taxon>Ecdysozoa</taxon>
        <taxon>Arthropoda</taxon>
        <taxon>Hexapoda</taxon>
        <taxon>Insecta</taxon>
        <taxon>Pterygota</taxon>
        <taxon>Neoptera</taxon>
        <taxon>Endopterygota</taxon>
        <taxon>Coleoptera</taxon>
        <taxon>Polyphaga</taxon>
        <taxon>Scarabaeiformia</taxon>
        <taxon>Scarabaeidae</taxon>
        <taxon>Rutelinae</taxon>
        <taxon>Popillia</taxon>
    </lineage>
</organism>
<accession>A0AAW1MCL8</accession>
<name>A0AAW1MCL8_POPJA</name>
<dbReference type="EMBL" id="JASPKY010000066">
    <property type="protein sequence ID" value="KAK9743804.1"/>
    <property type="molecule type" value="Genomic_DNA"/>
</dbReference>
<gene>
    <name evidence="2" type="ORF">QE152_g8390</name>
</gene>
<comment type="caution">
    <text evidence="2">The sequence shown here is derived from an EMBL/GenBank/DDBJ whole genome shotgun (WGS) entry which is preliminary data.</text>
</comment>
<proteinExistence type="predicted"/>
<dbReference type="Proteomes" id="UP001458880">
    <property type="component" value="Unassembled WGS sequence"/>
</dbReference>
<evidence type="ECO:0000256" key="1">
    <source>
        <dbReference type="SAM" id="MobiDB-lite"/>
    </source>
</evidence>
<evidence type="ECO:0000313" key="3">
    <source>
        <dbReference type="Proteomes" id="UP001458880"/>
    </source>
</evidence>